<evidence type="ECO:0000256" key="2">
    <source>
        <dbReference type="ARBA" id="ARBA00005005"/>
    </source>
</evidence>
<keyword evidence="8" id="KW-0413">Isomerase</keyword>
<evidence type="ECO:0000313" key="10">
    <source>
        <dbReference type="Proteomes" id="UP000319731"/>
    </source>
</evidence>
<reference evidence="9 10" key="1">
    <citation type="journal article" date="2019" name="Sci. Rep.">
        <title>Comparative genomics of chytrid fungi reveal insights into the obligate biotrophic and pathogenic lifestyle of Synchytrium endobioticum.</title>
        <authorList>
            <person name="van de Vossenberg B.T.L.H."/>
            <person name="Warris S."/>
            <person name="Nguyen H.D.T."/>
            <person name="van Gent-Pelzer M.P.E."/>
            <person name="Joly D.L."/>
            <person name="van de Geest H.C."/>
            <person name="Bonants P.J.M."/>
            <person name="Smith D.S."/>
            <person name="Levesque C.A."/>
            <person name="van der Lee T.A.J."/>
        </authorList>
    </citation>
    <scope>NUCLEOTIDE SEQUENCE [LARGE SCALE GENOMIC DNA]</scope>
    <source>
        <strain evidence="9 10">JEL517</strain>
    </source>
</reference>
<dbReference type="Gene3D" id="1.10.12.10">
    <property type="entry name" value="Lyase 2-enoyl-coa Hydratase, Chain A, domain 2"/>
    <property type="match status" value="1"/>
</dbReference>
<dbReference type="FunFam" id="3.90.226.10:FF:000024">
    <property type="entry name" value="Delta3,5-delta2,4-dienoyl-CoA isomerase"/>
    <property type="match status" value="1"/>
</dbReference>
<evidence type="ECO:0000256" key="8">
    <source>
        <dbReference type="ARBA" id="ARBA00023235"/>
    </source>
</evidence>
<comment type="subcellular location">
    <subcellularLocation>
        <location evidence="1">Peroxisome</location>
    </subcellularLocation>
</comment>
<evidence type="ECO:0000256" key="5">
    <source>
        <dbReference type="ARBA" id="ARBA00022990"/>
    </source>
</evidence>
<evidence type="ECO:0000256" key="3">
    <source>
        <dbReference type="ARBA" id="ARBA00005254"/>
    </source>
</evidence>
<dbReference type="GO" id="GO:0005739">
    <property type="term" value="C:mitochondrion"/>
    <property type="evidence" value="ECO:0007669"/>
    <property type="project" value="TreeGrafter"/>
</dbReference>
<organism evidence="9 10">
    <name type="scientific">Synchytrium microbalum</name>
    <dbReference type="NCBI Taxonomy" id="1806994"/>
    <lineage>
        <taxon>Eukaryota</taxon>
        <taxon>Fungi</taxon>
        <taxon>Fungi incertae sedis</taxon>
        <taxon>Chytridiomycota</taxon>
        <taxon>Chytridiomycota incertae sedis</taxon>
        <taxon>Chytridiomycetes</taxon>
        <taxon>Synchytriales</taxon>
        <taxon>Synchytriaceae</taxon>
        <taxon>Synchytrium</taxon>
    </lineage>
</organism>
<dbReference type="AlphaFoldDB" id="A0A507C9K4"/>
<keyword evidence="10" id="KW-1185">Reference proteome</keyword>
<keyword evidence="6" id="KW-0443">Lipid metabolism</keyword>
<dbReference type="InterPro" id="IPR045002">
    <property type="entry name" value="Ech1-like"/>
</dbReference>
<dbReference type="PANTHER" id="PTHR43149">
    <property type="entry name" value="ENOYL-COA HYDRATASE"/>
    <property type="match status" value="1"/>
</dbReference>
<name>A0A507C9K4_9FUNG</name>
<dbReference type="Proteomes" id="UP000319731">
    <property type="component" value="Unassembled WGS sequence"/>
</dbReference>
<evidence type="ECO:0000256" key="7">
    <source>
        <dbReference type="ARBA" id="ARBA00023140"/>
    </source>
</evidence>
<dbReference type="EMBL" id="QEAO01000012">
    <property type="protein sequence ID" value="TPX34654.1"/>
    <property type="molecule type" value="Genomic_DNA"/>
</dbReference>
<dbReference type="InterPro" id="IPR014748">
    <property type="entry name" value="Enoyl-CoA_hydra_C"/>
</dbReference>
<dbReference type="SUPFAM" id="SSF52096">
    <property type="entry name" value="ClpP/crotonase"/>
    <property type="match status" value="1"/>
</dbReference>
<dbReference type="PANTHER" id="PTHR43149:SF1">
    <property type="entry name" value="DELTA(3,5)-DELTA(2,4)-DIENOYL-COA ISOMERASE, MITOCHONDRIAL"/>
    <property type="match status" value="1"/>
</dbReference>
<dbReference type="UniPathway" id="UPA00659"/>
<keyword evidence="5" id="KW-0007">Acetylation</keyword>
<sequence length="282" mass="30891">MATSAVQVASGYPAYTTIRVSWAAESVLHVELNRPNKLNSFIHKTWDDIYDCFKRAHKDADVRCVVISSTGRAFTAGLDLVEAFPPIDETDPPRRILLSQAHCQEWQDVMSSLENCGKPVICAINGACVGAGVDLITASNIRYATKDAYFCIKEIDIGLAADVGTLNRFPKIMGNQSVLHELAFTGRNLPADEAYQIGLVGKVFATKEEMIAAAIKTASIIAEKSPVAVYSTKNLLNFQRDHSVKDGLEYIKVWNTGGILEIPTALEAARKKQKAKYAKARL</sequence>
<dbReference type="InterPro" id="IPR029045">
    <property type="entry name" value="ClpP/crotonase-like_dom_sf"/>
</dbReference>
<evidence type="ECO:0000256" key="1">
    <source>
        <dbReference type="ARBA" id="ARBA00004275"/>
    </source>
</evidence>
<dbReference type="GO" id="GO:0006635">
    <property type="term" value="P:fatty acid beta-oxidation"/>
    <property type="evidence" value="ECO:0007669"/>
    <property type="project" value="UniProtKB-UniPathway"/>
</dbReference>
<dbReference type="GeneID" id="42003953"/>
<dbReference type="GO" id="GO:0005777">
    <property type="term" value="C:peroxisome"/>
    <property type="evidence" value="ECO:0007669"/>
    <property type="project" value="UniProtKB-SubCell"/>
</dbReference>
<dbReference type="STRING" id="1806994.A0A507C9K4"/>
<comment type="pathway">
    <text evidence="2">Lipid metabolism; fatty acid beta-oxidation.</text>
</comment>
<comment type="similarity">
    <text evidence="3">Belongs to the enoyl-CoA hydratase/isomerase family.</text>
</comment>
<dbReference type="RefSeq" id="XP_031025332.1">
    <property type="nucleotide sequence ID" value="XM_031168656.1"/>
</dbReference>
<protein>
    <recommendedName>
        <fullName evidence="11">Enoyl-CoA hydratase</fullName>
    </recommendedName>
</protein>
<evidence type="ECO:0008006" key="11">
    <source>
        <dbReference type="Google" id="ProtNLM"/>
    </source>
</evidence>
<evidence type="ECO:0000313" key="9">
    <source>
        <dbReference type="EMBL" id="TPX34654.1"/>
    </source>
</evidence>
<dbReference type="InterPro" id="IPR001753">
    <property type="entry name" value="Enoyl-CoA_hydra/iso"/>
</dbReference>
<accession>A0A507C9K4</accession>
<dbReference type="CDD" id="cd06558">
    <property type="entry name" value="crotonase-like"/>
    <property type="match status" value="1"/>
</dbReference>
<evidence type="ECO:0000256" key="4">
    <source>
        <dbReference type="ARBA" id="ARBA00022832"/>
    </source>
</evidence>
<keyword evidence="7" id="KW-0576">Peroxisome</keyword>
<dbReference type="Pfam" id="PF00378">
    <property type="entry name" value="ECH_1"/>
    <property type="match status" value="1"/>
</dbReference>
<proteinExistence type="inferred from homology"/>
<dbReference type="Gene3D" id="3.90.226.10">
    <property type="entry name" value="2-enoyl-CoA Hydratase, Chain A, domain 1"/>
    <property type="match status" value="1"/>
</dbReference>
<comment type="caution">
    <text evidence="9">The sequence shown here is derived from an EMBL/GenBank/DDBJ whole genome shotgun (WGS) entry which is preliminary data.</text>
</comment>
<dbReference type="FunFam" id="1.10.12.10:FF:000004">
    <property type="entry name" value="Delta3,5-delta2,4-dienoyl-CoA isomerase"/>
    <property type="match status" value="1"/>
</dbReference>
<keyword evidence="4" id="KW-0276">Fatty acid metabolism</keyword>
<evidence type="ECO:0000256" key="6">
    <source>
        <dbReference type="ARBA" id="ARBA00023098"/>
    </source>
</evidence>
<dbReference type="OrthoDB" id="14970at2759"/>
<dbReference type="GO" id="GO:0051750">
    <property type="term" value="F:delta(3,5)-delta(2,4)-dienoyl-CoA isomerase activity"/>
    <property type="evidence" value="ECO:0007669"/>
    <property type="project" value="TreeGrafter"/>
</dbReference>
<gene>
    <name evidence="9" type="ORF">SmJEL517_g02728</name>
</gene>